<dbReference type="GO" id="GO:0015297">
    <property type="term" value="F:antiporter activity"/>
    <property type="evidence" value="ECO:0007669"/>
    <property type="project" value="UniProtKB-KW"/>
</dbReference>
<feature type="domain" description="Cation/H+ exchanger transmembrane" evidence="12">
    <location>
        <begin position="9"/>
        <end position="372"/>
    </location>
</feature>
<feature type="transmembrane region" description="Helical" evidence="11">
    <location>
        <begin position="144"/>
        <end position="168"/>
    </location>
</feature>
<reference evidence="13 14" key="1">
    <citation type="submission" date="2019-01" db="EMBL/GenBank/DDBJ databases">
        <title>Complete genome sequence of Cohnella hallensis HS21 isolated from Korean fir (Abies koreana) rhizospheric soil.</title>
        <authorList>
            <person name="Jiang L."/>
            <person name="Kang S.W."/>
            <person name="Kim S."/>
            <person name="Jung J."/>
            <person name="Kim C.Y."/>
            <person name="Kim D.H."/>
            <person name="Kim S.W."/>
            <person name="Lee J."/>
        </authorList>
    </citation>
    <scope>NUCLEOTIDE SEQUENCE [LARGE SCALE GENOMIC DNA]</scope>
    <source>
        <strain evidence="13 14">HS21</strain>
    </source>
</reference>
<dbReference type="GO" id="GO:0006814">
    <property type="term" value="P:sodium ion transport"/>
    <property type="evidence" value="ECO:0007669"/>
    <property type="project" value="UniProtKB-KW"/>
</dbReference>
<keyword evidence="10" id="KW-0739">Sodium transport</keyword>
<feature type="transmembrane region" description="Helical" evidence="11">
    <location>
        <begin position="264"/>
        <end position="282"/>
    </location>
</feature>
<feature type="transmembrane region" description="Helical" evidence="11">
    <location>
        <begin position="114"/>
        <end position="132"/>
    </location>
</feature>
<proteinExistence type="inferred from homology"/>
<gene>
    <name evidence="13" type="primary">gerN</name>
    <name evidence="13" type="ORF">KCTCHS21_34500</name>
</gene>
<comment type="similarity">
    <text evidence="2">Belongs to the monovalent cation:proton antiporter 2 (CPA2) transporter (TC 2.A.37) family.</text>
</comment>
<dbReference type="RefSeq" id="WP_130610754.1">
    <property type="nucleotide sequence ID" value="NZ_AP019400.1"/>
</dbReference>
<keyword evidence="9 11" id="KW-0472">Membrane</keyword>
<evidence type="ECO:0000256" key="2">
    <source>
        <dbReference type="ARBA" id="ARBA00005551"/>
    </source>
</evidence>
<dbReference type="EMBL" id="AP019400">
    <property type="protein sequence ID" value="BBI34051.1"/>
    <property type="molecule type" value="Genomic_DNA"/>
</dbReference>
<name>A0A3T1D7J9_9BACL</name>
<comment type="subcellular location">
    <subcellularLocation>
        <location evidence="1">Membrane</location>
        <topology evidence="1">Multi-pass membrane protein</topology>
    </subcellularLocation>
</comment>
<keyword evidence="7" id="KW-0915">Sodium</keyword>
<protein>
    <submittedName>
        <fullName evidence="13">Sodium:proton antiporter</fullName>
    </submittedName>
</protein>
<evidence type="ECO:0000256" key="10">
    <source>
        <dbReference type="ARBA" id="ARBA00023201"/>
    </source>
</evidence>
<evidence type="ECO:0000256" key="6">
    <source>
        <dbReference type="ARBA" id="ARBA00022989"/>
    </source>
</evidence>
<keyword evidence="4" id="KW-0050">Antiport</keyword>
<feature type="transmembrane region" description="Helical" evidence="11">
    <location>
        <begin position="352"/>
        <end position="375"/>
    </location>
</feature>
<dbReference type="InterPro" id="IPR004771">
    <property type="entry name" value="K/H_exchanger"/>
</dbReference>
<feature type="transmembrane region" description="Helical" evidence="11">
    <location>
        <begin position="28"/>
        <end position="47"/>
    </location>
</feature>
<dbReference type="KEGG" id="cohn:KCTCHS21_34500"/>
<evidence type="ECO:0000256" key="11">
    <source>
        <dbReference type="SAM" id="Phobius"/>
    </source>
</evidence>
<evidence type="ECO:0000313" key="14">
    <source>
        <dbReference type="Proteomes" id="UP000289856"/>
    </source>
</evidence>
<dbReference type="AlphaFoldDB" id="A0A3T1D7J9"/>
<dbReference type="Gene3D" id="1.20.1530.20">
    <property type="match status" value="1"/>
</dbReference>
<dbReference type="OrthoDB" id="9793589at2"/>
<dbReference type="InterPro" id="IPR038770">
    <property type="entry name" value="Na+/solute_symporter_sf"/>
</dbReference>
<feature type="transmembrane region" description="Helical" evidence="11">
    <location>
        <begin position="84"/>
        <end position="108"/>
    </location>
</feature>
<organism evidence="13 14">
    <name type="scientific">Cohnella abietis</name>
    <dbReference type="NCBI Taxonomy" id="2507935"/>
    <lineage>
        <taxon>Bacteria</taxon>
        <taxon>Bacillati</taxon>
        <taxon>Bacillota</taxon>
        <taxon>Bacilli</taxon>
        <taxon>Bacillales</taxon>
        <taxon>Paenibacillaceae</taxon>
        <taxon>Cohnella</taxon>
    </lineage>
</organism>
<dbReference type="PANTHER" id="PTHR43562:SF3">
    <property type="entry name" value="SODIUM ION_PROTON EXCHANGER (EUROFUNG)"/>
    <property type="match status" value="1"/>
</dbReference>
<sequence length="382" mass="41116">MEFILYLVLILFFTKVAGDLSVRIGQPAVLGKLIVGILLGPAVLGWIEQGSFINELSEIGVLLLMFIAGLETDLEQLRKNWKSAFAVAVGGIILPFIGGYSAAVAFGFSQNHALFFGIIFCATSVSISVQVLKEMNKLNTREGTTILGAAVIDDVLVVILLAVMMSVIGTGNDISIGLLIGKKLLFFFVIIVAGWFVVPKIMKWMAPLKVTEAVISAALVICFGFAYFAEWLQMAGIIGAFAAGIAISQTGYKHTVEQKVEPIAYSIFVPVFFVSIGLNVSFEGIGEQWGFLIIITIIACITKLFGGWIGARMTGFNSRSSLIIGSGMVSRGEVALIIGATGLQAGLVLPQYFTSVVIMIIATTLVTPPLLKLFFREKEVQR</sequence>
<feature type="transmembrane region" description="Helical" evidence="11">
    <location>
        <begin position="174"/>
        <end position="198"/>
    </location>
</feature>
<evidence type="ECO:0000313" key="13">
    <source>
        <dbReference type="EMBL" id="BBI34051.1"/>
    </source>
</evidence>
<feature type="transmembrane region" description="Helical" evidence="11">
    <location>
        <begin position="210"/>
        <end position="228"/>
    </location>
</feature>
<evidence type="ECO:0000256" key="5">
    <source>
        <dbReference type="ARBA" id="ARBA00022692"/>
    </source>
</evidence>
<feature type="transmembrane region" description="Helical" evidence="11">
    <location>
        <begin position="288"/>
        <end position="310"/>
    </location>
</feature>
<dbReference type="Pfam" id="PF00999">
    <property type="entry name" value="Na_H_Exchanger"/>
    <property type="match status" value="1"/>
</dbReference>
<evidence type="ECO:0000256" key="7">
    <source>
        <dbReference type="ARBA" id="ARBA00023053"/>
    </source>
</evidence>
<accession>A0A3T1D7J9</accession>
<dbReference type="InterPro" id="IPR006153">
    <property type="entry name" value="Cation/H_exchanger_TM"/>
</dbReference>
<evidence type="ECO:0000256" key="3">
    <source>
        <dbReference type="ARBA" id="ARBA00022448"/>
    </source>
</evidence>
<dbReference type="GO" id="GO:1902600">
    <property type="term" value="P:proton transmembrane transport"/>
    <property type="evidence" value="ECO:0007669"/>
    <property type="project" value="InterPro"/>
</dbReference>
<evidence type="ECO:0000256" key="4">
    <source>
        <dbReference type="ARBA" id="ARBA00022449"/>
    </source>
</evidence>
<keyword evidence="14" id="KW-1185">Reference proteome</keyword>
<dbReference type="Proteomes" id="UP000289856">
    <property type="component" value="Chromosome"/>
</dbReference>
<evidence type="ECO:0000256" key="1">
    <source>
        <dbReference type="ARBA" id="ARBA00004141"/>
    </source>
</evidence>
<dbReference type="GO" id="GO:0016020">
    <property type="term" value="C:membrane"/>
    <property type="evidence" value="ECO:0007669"/>
    <property type="project" value="UniProtKB-SubCell"/>
</dbReference>
<evidence type="ECO:0000256" key="8">
    <source>
        <dbReference type="ARBA" id="ARBA00023065"/>
    </source>
</evidence>
<dbReference type="NCBIfam" id="TIGR00932">
    <property type="entry name" value="2a37"/>
    <property type="match status" value="1"/>
</dbReference>
<keyword evidence="8" id="KW-0406">Ion transport</keyword>
<keyword evidence="5 11" id="KW-0812">Transmembrane</keyword>
<evidence type="ECO:0000259" key="12">
    <source>
        <dbReference type="Pfam" id="PF00999"/>
    </source>
</evidence>
<keyword evidence="6 11" id="KW-1133">Transmembrane helix</keyword>
<dbReference type="GO" id="GO:0008324">
    <property type="term" value="F:monoatomic cation transmembrane transporter activity"/>
    <property type="evidence" value="ECO:0007669"/>
    <property type="project" value="InterPro"/>
</dbReference>
<keyword evidence="3" id="KW-0813">Transport</keyword>
<dbReference type="PANTHER" id="PTHR43562">
    <property type="entry name" value="NAPA-TYPE SODIUM/HYDROGEN ANTIPORTER"/>
    <property type="match status" value="1"/>
</dbReference>
<evidence type="ECO:0000256" key="9">
    <source>
        <dbReference type="ARBA" id="ARBA00023136"/>
    </source>
</evidence>